<dbReference type="EMBL" id="FXTM01000001">
    <property type="protein sequence ID" value="SMO32500.1"/>
    <property type="molecule type" value="Genomic_DNA"/>
</dbReference>
<proteinExistence type="predicted"/>
<gene>
    <name evidence="2" type="ORF">SAMN06269117_10159</name>
</gene>
<dbReference type="RefSeq" id="WP_142933375.1">
    <property type="nucleotide sequence ID" value="NZ_FXTM01000001.1"/>
</dbReference>
<protein>
    <submittedName>
        <fullName evidence="2">mRNA interferase RelE/StbE</fullName>
    </submittedName>
</protein>
<keyword evidence="1" id="KW-1277">Toxin-antitoxin system</keyword>
<evidence type="ECO:0000256" key="1">
    <source>
        <dbReference type="ARBA" id="ARBA00022649"/>
    </source>
</evidence>
<sequence>MYKLMFSEVAKKDLREFTVDERIFIAEKLKYLAQNFELLIKTKKVRKLRGSNELYRFVIARKVRAIFKIKNNELIILILRIGKRKNVYKNL</sequence>
<evidence type="ECO:0000313" key="2">
    <source>
        <dbReference type="EMBL" id="SMO32500.1"/>
    </source>
</evidence>
<dbReference type="InterPro" id="IPR007712">
    <property type="entry name" value="RelE/ParE_toxin"/>
</dbReference>
<dbReference type="Pfam" id="PF05016">
    <property type="entry name" value="ParE_toxin"/>
    <property type="match status" value="1"/>
</dbReference>
<name>A0A521ACU0_9BACT</name>
<dbReference type="Gene3D" id="3.30.2310.20">
    <property type="entry name" value="RelE-like"/>
    <property type="match status" value="1"/>
</dbReference>
<keyword evidence="3" id="KW-1185">Reference proteome</keyword>
<evidence type="ECO:0000313" key="3">
    <source>
        <dbReference type="Proteomes" id="UP000317315"/>
    </source>
</evidence>
<dbReference type="Proteomes" id="UP000317315">
    <property type="component" value="Unassembled WGS sequence"/>
</dbReference>
<reference evidence="2 3" key="1">
    <citation type="submission" date="2017-05" db="EMBL/GenBank/DDBJ databases">
        <authorList>
            <person name="Varghese N."/>
            <person name="Submissions S."/>
        </authorList>
    </citation>
    <scope>NUCLEOTIDE SEQUENCE [LARGE SCALE GENOMIC DNA]</scope>
    <source>
        <strain evidence="2 3">DSM 16304</strain>
    </source>
</reference>
<dbReference type="SUPFAM" id="SSF143011">
    <property type="entry name" value="RelE-like"/>
    <property type="match status" value="1"/>
</dbReference>
<organism evidence="2 3">
    <name type="scientific">Balnearium lithotrophicum</name>
    <dbReference type="NCBI Taxonomy" id="223788"/>
    <lineage>
        <taxon>Bacteria</taxon>
        <taxon>Pseudomonadati</taxon>
        <taxon>Aquificota</taxon>
        <taxon>Aquificia</taxon>
        <taxon>Desulfurobacteriales</taxon>
        <taxon>Desulfurobacteriaceae</taxon>
        <taxon>Balnearium</taxon>
    </lineage>
</organism>
<accession>A0A521ACU0</accession>
<dbReference type="InterPro" id="IPR035093">
    <property type="entry name" value="RelE/ParE_toxin_dom_sf"/>
</dbReference>
<dbReference type="AlphaFoldDB" id="A0A521ACU0"/>
<dbReference type="OrthoDB" id="15005at2"/>